<evidence type="ECO:0000313" key="1">
    <source>
        <dbReference type="EMBL" id="CAH1793305.1"/>
    </source>
</evidence>
<evidence type="ECO:0000313" key="2">
    <source>
        <dbReference type="Proteomes" id="UP000749559"/>
    </source>
</evidence>
<accession>A0A8S4PJJ8</accession>
<protein>
    <submittedName>
        <fullName evidence="1">Uncharacterized protein</fullName>
    </submittedName>
</protein>
<dbReference type="EMBL" id="CAIIXF020000009">
    <property type="protein sequence ID" value="CAH1793305.1"/>
    <property type="molecule type" value="Genomic_DNA"/>
</dbReference>
<name>A0A8S4PJJ8_OWEFU</name>
<proteinExistence type="predicted"/>
<organism evidence="1 2">
    <name type="scientific">Owenia fusiformis</name>
    <name type="common">Polychaete worm</name>
    <dbReference type="NCBI Taxonomy" id="6347"/>
    <lineage>
        <taxon>Eukaryota</taxon>
        <taxon>Metazoa</taxon>
        <taxon>Spiralia</taxon>
        <taxon>Lophotrochozoa</taxon>
        <taxon>Annelida</taxon>
        <taxon>Polychaeta</taxon>
        <taxon>Sedentaria</taxon>
        <taxon>Canalipalpata</taxon>
        <taxon>Sabellida</taxon>
        <taxon>Oweniida</taxon>
        <taxon>Oweniidae</taxon>
        <taxon>Owenia</taxon>
    </lineage>
</organism>
<feature type="non-terminal residue" evidence="1">
    <location>
        <position position="1"/>
    </location>
</feature>
<keyword evidence="2" id="KW-1185">Reference proteome</keyword>
<reference evidence="1" key="1">
    <citation type="submission" date="2022-03" db="EMBL/GenBank/DDBJ databases">
        <authorList>
            <person name="Martin C."/>
        </authorList>
    </citation>
    <scope>NUCLEOTIDE SEQUENCE</scope>
</reference>
<dbReference type="Proteomes" id="UP000749559">
    <property type="component" value="Unassembled WGS sequence"/>
</dbReference>
<sequence>NTKVYNRFDKRFLASSIRIYPLTWDNKPDMRFDLLGDNVQGGSTDMDIYNEGAYPTHGIIALVDNQIDTCMAVPTKGQNPDFIHFSLEDDSIDFGSDTDFLVIVKGTLDCSKKEEVAVYGPDPAESAATNLMEGKFQQCKVYADDATSCTFKCKCNPCGKIGVGIFNVKPNITWKICDIAIHKNIE</sequence>
<comment type="caution">
    <text evidence="1">The sequence shown here is derived from an EMBL/GenBank/DDBJ whole genome shotgun (WGS) entry which is preliminary data.</text>
</comment>
<gene>
    <name evidence="1" type="ORF">OFUS_LOCUS18170</name>
</gene>
<dbReference type="AlphaFoldDB" id="A0A8S4PJJ8"/>
<dbReference type="Gene3D" id="2.60.120.260">
    <property type="entry name" value="Galactose-binding domain-like"/>
    <property type="match status" value="1"/>
</dbReference>